<dbReference type="AlphaFoldDB" id="A0A137NV03"/>
<dbReference type="Proteomes" id="UP000070444">
    <property type="component" value="Unassembled WGS sequence"/>
</dbReference>
<proteinExistence type="inferred from homology"/>
<evidence type="ECO:0000256" key="2">
    <source>
        <dbReference type="PIRNR" id="PIRNR000077"/>
    </source>
</evidence>
<protein>
    <recommendedName>
        <fullName evidence="2">Thioredoxin</fullName>
    </recommendedName>
</protein>
<comment type="similarity">
    <text evidence="2">Belongs to the thioredoxin family.</text>
</comment>
<dbReference type="InterPro" id="IPR013766">
    <property type="entry name" value="Thioredoxin_domain"/>
</dbReference>
<keyword evidence="7" id="KW-1185">Reference proteome</keyword>
<dbReference type="OrthoDB" id="10263751at2759"/>
<keyword evidence="4" id="KW-0676">Redox-active center</keyword>
<feature type="site" description="Contributes to redox potential value" evidence="3">
    <location>
        <position position="32"/>
    </location>
</feature>
<dbReference type="EMBL" id="KQ964708">
    <property type="protein sequence ID" value="KXN66586.1"/>
    <property type="molecule type" value="Genomic_DNA"/>
</dbReference>
<feature type="site" description="Contributes to redox potential value" evidence="3">
    <location>
        <position position="31"/>
    </location>
</feature>
<evidence type="ECO:0000256" key="1">
    <source>
        <dbReference type="ARBA" id="ARBA00023157"/>
    </source>
</evidence>
<accession>A0A137NV03</accession>
<gene>
    <name evidence="6" type="ORF">CONCODRAFT_43653</name>
</gene>
<feature type="disulfide bond" description="Redox-active" evidence="4">
    <location>
        <begin position="30"/>
        <end position="33"/>
    </location>
</feature>
<dbReference type="Pfam" id="PF00085">
    <property type="entry name" value="Thioredoxin"/>
    <property type="match status" value="1"/>
</dbReference>
<dbReference type="PRINTS" id="PR00421">
    <property type="entry name" value="THIOREDOXIN"/>
</dbReference>
<reference evidence="6 7" key="1">
    <citation type="journal article" date="2015" name="Genome Biol. Evol.">
        <title>Phylogenomic analyses indicate that early fungi evolved digesting cell walls of algal ancestors of land plants.</title>
        <authorList>
            <person name="Chang Y."/>
            <person name="Wang S."/>
            <person name="Sekimoto S."/>
            <person name="Aerts A.L."/>
            <person name="Choi C."/>
            <person name="Clum A."/>
            <person name="LaButti K.M."/>
            <person name="Lindquist E.A."/>
            <person name="Yee Ngan C."/>
            <person name="Ohm R.A."/>
            <person name="Salamov A.A."/>
            <person name="Grigoriev I.V."/>
            <person name="Spatafora J.W."/>
            <person name="Berbee M.L."/>
        </authorList>
    </citation>
    <scope>NUCLEOTIDE SEQUENCE [LARGE SCALE GENOMIC DNA]</scope>
    <source>
        <strain evidence="6 7">NRRL 28638</strain>
    </source>
</reference>
<dbReference type="SUPFAM" id="SSF52833">
    <property type="entry name" value="Thioredoxin-like"/>
    <property type="match status" value="1"/>
</dbReference>
<dbReference type="InterPro" id="IPR005746">
    <property type="entry name" value="Thioredoxin"/>
</dbReference>
<dbReference type="GO" id="GO:0015035">
    <property type="term" value="F:protein-disulfide reductase activity"/>
    <property type="evidence" value="ECO:0007669"/>
    <property type="project" value="InterPro"/>
</dbReference>
<feature type="site" description="Deprotonates C-terminal active site Cys" evidence="3">
    <location>
        <position position="24"/>
    </location>
</feature>
<dbReference type="Gene3D" id="3.40.30.10">
    <property type="entry name" value="Glutaredoxin"/>
    <property type="match status" value="1"/>
</dbReference>
<dbReference type="OMA" id="HIHYVTD"/>
<keyword evidence="1 4" id="KW-1015">Disulfide bond</keyword>
<evidence type="ECO:0000313" key="7">
    <source>
        <dbReference type="Proteomes" id="UP000070444"/>
    </source>
</evidence>
<dbReference type="PROSITE" id="PS51352">
    <property type="entry name" value="THIOREDOXIN_2"/>
    <property type="match status" value="1"/>
</dbReference>
<dbReference type="STRING" id="796925.A0A137NV03"/>
<name>A0A137NV03_CONC2</name>
<evidence type="ECO:0000256" key="4">
    <source>
        <dbReference type="PIRSR" id="PIRSR000077-4"/>
    </source>
</evidence>
<dbReference type="PIRSF" id="PIRSF000077">
    <property type="entry name" value="Thioredoxin"/>
    <property type="match status" value="1"/>
</dbReference>
<evidence type="ECO:0000259" key="5">
    <source>
        <dbReference type="PROSITE" id="PS51352"/>
    </source>
</evidence>
<evidence type="ECO:0000313" key="6">
    <source>
        <dbReference type="EMBL" id="KXN66586.1"/>
    </source>
</evidence>
<dbReference type="CDD" id="cd02947">
    <property type="entry name" value="TRX_family"/>
    <property type="match status" value="1"/>
</dbReference>
<sequence length="101" mass="11618">MIHEITSEEEFYQSIQDNETVIYDFSAEWCGPCRFIEPIVMKLSEEHTNVKVYKLDVDKLSNVAESEGIRAMPTFKLYKNGNLVNEVVGPSKKAIEDLFLN</sequence>
<feature type="active site" description="Nucleophile" evidence="3">
    <location>
        <position position="33"/>
    </location>
</feature>
<dbReference type="InterPro" id="IPR036249">
    <property type="entry name" value="Thioredoxin-like_sf"/>
</dbReference>
<dbReference type="FunFam" id="3.40.30.10:FF:000245">
    <property type="entry name" value="Thioredoxin"/>
    <property type="match status" value="1"/>
</dbReference>
<feature type="active site" description="Nucleophile" evidence="3">
    <location>
        <position position="30"/>
    </location>
</feature>
<evidence type="ECO:0000256" key="3">
    <source>
        <dbReference type="PIRSR" id="PIRSR000077-1"/>
    </source>
</evidence>
<dbReference type="PANTHER" id="PTHR46115">
    <property type="entry name" value="THIOREDOXIN-LIKE PROTEIN 1"/>
    <property type="match status" value="1"/>
</dbReference>
<organism evidence="6 7">
    <name type="scientific">Conidiobolus coronatus (strain ATCC 28846 / CBS 209.66 / NRRL 28638)</name>
    <name type="common">Delacroixia coronata</name>
    <dbReference type="NCBI Taxonomy" id="796925"/>
    <lineage>
        <taxon>Eukaryota</taxon>
        <taxon>Fungi</taxon>
        <taxon>Fungi incertae sedis</taxon>
        <taxon>Zoopagomycota</taxon>
        <taxon>Entomophthoromycotina</taxon>
        <taxon>Entomophthoromycetes</taxon>
        <taxon>Entomophthorales</taxon>
        <taxon>Ancylistaceae</taxon>
        <taxon>Conidiobolus</taxon>
    </lineage>
</organism>
<feature type="domain" description="Thioredoxin" evidence="5">
    <location>
        <begin position="1"/>
        <end position="101"/>
    </location>
</feature>